<dbReference type="InterPro" id="IPR014756">
    <property type="entry name" value="Ig_E-set"/>
</dbReference>
<dbReference type="PANTHER" id="PTHR19372:SF7">
    <property type="entry name" value="SULFITE OXIDASE, MITOCHONDRIAL"/>
    <property type="match status" value="1"/>
</dbReference>
<dbReference type="InterPro" id="IPR036374">
    <property type="entry name" value="OxRdtase_Mopterin-bd_sf"/>
</dbReference>
<dbReference type="RefSeq" id="WP_377337870.1">
    <property type="nucleotide sequence ID" value="NZ_JBHLUE010000008.1"/>
</dbReference>
<dbReference type="PROSITE" id="PS51318">
    <property type="entry name" value="TAT"/>
    <property type="match status" value="1"/>
</dbReference>
<protein>
    <submittedName>
        <fullName evidence="8">Sulfite oxidase</fullName>
    </submittedName>
</protein>
<evidence type="ECO:0000256" key="3">
    <source>
        <dbReference type="ARBA" id="ARBA00022723"/>
    </source>
</evidence>
<dbReference type="InterPro" id="IPR006311">
    <property type="entry name" value="TAT_signal"/>
</dbReference>
<gene>
    <name evidence="8" type="ORF">ACFFHU_11060</name>
</gene>
<dbReference type="EMBL" id="JBHLUE010000008">
    <property type="protein sequence ID" value="MFC0564671.1"/>
    <property type="molecule type" value="Genomic_DNA"/>
</dbReference>
<comment type="cofactor">
    <cofactor evidence="1">
        <name>Mo-molybdopterin</name>
        <dbReference type="ChEBI" id="CHEBI:71302"/>
    </cofactor>
</comment>
<proteinExistence type="predicted"/>
<evidence type="ECO:0000256" key="4">
    <source>
        <dbReference type="ARBA" id="ARBA00023002"/>
    </source>
</evidence>
<dbReference type="InterPro" id="IPR005066">
    <property type="entry name" value="MoCF_OxRdtse_dimer"/>
</dbReference>
<feature type="domain" description="Moybdenum cofactor oxidoreductase dimerisation" evidence="7">
    <location>
        <begin position="361"/>
        <end position="444"/>
    </location>
</feature>
<evidence type="ECO:0000313" key="9">
    <source>
        <dbReference type="Proteomes" id="UP001589894"/>
    </source>
</evidence>
<accession>A0ABV6NV70</accession>
<evidence type="ECO:0000256" key="2">
    <source>
        <dbReference type="ARBA" id="ARBA00022505"/>
    </source>
</evidence>
<keyword evidence="4" id="KW-0560">Oxidoreductase</keyword>
<dbReference type="SUPFAM" id="SSF81296">
    <property type="entry name" value="E set domains"/>
    <property type="match status" value="1"/>
</dbReference>
<sequence length="456" mass="48783">MTRSIPPAEHDYDRLRSRQWLAGQARGDGFSRRDLLRLAGAMGAAAAATTAPAEAAAATPPAGPAAEDGRPRAGAVTDAGTPAAGQRTGAVAAAPPIVKPLPPELFEVYGSNAEMRWSAMAGQGYLVPTDRFFVRNHTSTPLLDADSWRLRLFGTGLRGSPTADDPIELSHRDLRRMPAETRTAAVECAGNGRSFFTSQQGQTVSGTAWKLGAVGVARWRGVRLSTVLRHAGLTGDAVDVLPTGLDADYVTGGVNLGPVRRPLPLAKARHDVLLAYEMNGRPLLPDHGFPVRLVVPGWIGISSIKWLGSIEVADGPLFSPWNTQFYRLFGPGYPADGQLIGPQVVKSAFELPWAARLPAGAPIELTGRSWSGAGRIRTVEVSIDDGRTWRRAKLSPGPAGASWRRWRFRWQSPAAGAYTLRARATDVTGATQPDEARFNTLGYLFDGVVRHPVTVG</sequence>
<comment type="caution">
    <text evidence="8">The sequence shown here is derived from an EMBL/GenBank/DDBJ whole genome shotgun (WGS) entry which is preliminary data.</text>
</comment>
<feature type="region of interest" description="Disordered" evidence="5">
    <location>
        <begin position="52"/>
        <end position="88"/>
    </location>
</feature>
<keyword evidence="2" id="KW-0500">Molybdenum</keyword>
<dbReference type="Gene3D" id="3.90.420.10">
    <property type="entry name" value="Oxidoreductase, molybdopterin-binding domain"/>
    <property type="match status" value="1"/>
</dbReference>
<feature type="compositionally biased region" description="Low complexity" evidence="5">
    <location>
        <begin position="52"/>
        <end position="66"/>
    </location>
</feature>
<name>A0ABV6NV70_9ACTN</name>
<reference evidence="8 9" key="1">
    <citation type="submission" date="2024-09" db="EMBL/GenBank/DDBJ databases">
        <authorList>
            <person name="Sun Q."/>
            <person name="Mori K."/>
        </authorList>
    </citation>
    <scope>NUCLEOTIDE SEQUENCE [LARGE SCALE GENOMIC DNA]</scope>
    <source>
        <strain evidence="8 9">TBRC 2205</strain>
    </source>
</reference>
<keyword evidence="3" id="KW-0479">Metal-binding</keyword>
<dbReference type="PRINTS" id="PR00407">
    <property type="entry name" value="EUMOPTERIN"/>
</dbReference>
<organism evidence="8 9">
    <name type="scientific">Plantactinospora siamensis</name>
    <dbReference type="NCBI Taxonomy" id="555372"/>
    <lineage>
        <taxon>Bacteria</taxon>
        <taxon>Bacillati</taxon>
        <taxon>Actinomycetota</taxon>
        <taxon>Actinomycetes</taxon>
        <taxon>Micromonosporales</taxon>
        <taxon>Micromonosporaceae</taxon>
        <taxon>Plantactinospora</taxon>
    </lineage>
</organism>
<dbReference type="Proteomes" id="UP001589894">
    <property type="component" value="Unassembled WGS sequence"/>
</dbReference>
<dbReference type="CDD" id="cd02110">
    <property type="entry name" value="SO_family_Moco_dimer"/>
    <property type="match status" value="1"/>
</dbReference>
<dbReference type="Pfam" id="PF03404">
    <property type="entry name" value="Mo-co_dimer"/>
    <property type="match status" value="1"/>
</dbReference>
<keyword evidence="9" id="KW-1185">Reference proteome</keyword>
<dbReference type="SUPFAM" id="SSF56524">
    <property type="entry name" value="Oxidoreductase molybdopterin-binding domain"/>
    <property type="match status" value="1"/>
</dbReference>
<dbReference type="PANTHER" id="PTHR19372">
    <property type="entry name" value="SULFITE REDUCTASE"/>
    <property type="match status" value="1"/>
</dbReference>
<evidence type="ECO:0000259" key="7">
    <source>
        <dbReference type="Pfam" id="PF03404"/>
    </source>
</evidence>
<dbReference type="Gene3D" id="2.60.40.650">
    <property type="match status" value="1"/>
</dbReference>
<evidence type="ECO:0000313" key="8">
    <source>
        <dbReference type="EMBL" id="MFC0564671.1"/>
    </source>
</evidence>
<evidence type="ECO:0000256" key="1">
    <source>
        <dbReference type="ARBA" id="ARBA00001924"/>
    </source>
</evidence>
<dbReference type="InterPro" id="IPR008335">
    <property type="entry name" value="Mopterin_OxRdtase_euk"/>
</dbReference>
<dbReference type="InterPro" id="IPR000572">
    <property type="entry name" value="OxRdtase_Mopterin-bd_dom"/>
</dbReference>
<feature type="domain" description="Oxidoreductase molybdopterin-binding" evidence="6">
    <location>
        <begin position="137"/>
        <end position="318"/>
    </location>
</feature>
<dbReference type="Pfam" id="PF00174">
    <property type="entry name" value="Oxidored_molyb"/>
    <property type="match status" value="1"/>
</dbReference>
<evidence type="ECO:0000259" key="6">
    <source>
        <dbReference type="Pfam" id="PF00174"/>
    </source>
</evidence>
<evidence type="ECO:0000256" key="5">
    <source>
        <dbReference type="SAM" id="MobiDB-lite"/>
    </source>
</evidence>